<protein>
    <submittedName>
        <fullName evidence="1">Uncharacterized protein</fullName>
    </submittedName>
</protein>
<gene>
    <name evidence="1" type="ORF">BJ322DRAFT_392828</name>
</gene>
<comment type="caution">
    <text evidence="1">The sequence shown here is derived from an EMBL/GenBank/DDBJ whole genome shotgun (WGS) entry which is preliminary data.</text>
</comment>
<proteinExistence type="predicted"/>
<evidence type="ECO:0000313" key="1">
    <source>
        <dbReference type="EMBL" id="KAF9790481.1"/>
    </source>
</evidence>
<organism evidence="1 2">
    <name type="scientific">Thelephora terrestris</name>
    <dbReference type="NCBI Taxonomy" id="56493"/>
    <lineage>
        <taxon>Eukaryota</taxon>
        <taxon>Fungi</taxon>
        <taxon>Dikarya</taxon>
        <taxon>Basidiomycota</taxon>
        <taxon>Agaricomycotina</taxon>
        <taxon>Agaricomycetes</taxon>
        <taxon>Thelephorales</taxon>
        <taxon>Thelephoraceae</taxon>
        <taxon>Thelephora</taxon>
    </lineage>
</organism>
<dbReference type="Proteomes" id="UP000736335">
    <property type="component" value="Unassembled WGS sequence"/>
</dbReference>
<evidence type="ECO:0000313" key="2">
    <source>
        <dbReference type="Proteomes" id="UP000736335"/>
    </source>
</evidence>
<keyword evidence="2" id="KW-1185">Reference proteome</keyword>
<sequence>MHRPNPKLLCLVISLGHISFPRIPRETLRLASLPTLGDGILPVGFTSCTRTTRLQVLIDDWIGSWPLIYARAHWMSALVVVTVGNPNLTWKHYRRAIGPLSSEGMTSDSRQKDITRGSSPLTKALYHVRWITKGLPGTKSALVAWRTDLGTGLCEWNSPSICHGLGRHFRLVLLETCPLILRTRTFPWLEDVQGYFGGPFEITAIQLPGNHSIMNL</sequence>
<reference evidence="1" key="1">
    <citation type="journal article" date="2020" name="Nat. Commun.">
        <title>Large-scale genome sequencing of mycorrhizal fungi provides insights into the early evolution of symbiotic traits.</title>
        <authorList>
            <person name="Miyauchi S."/>
            <person name="Kiss E."/>
            <person name="Kuo A."/>
            <person name="Drula E."/>
            <person name="Kohler A."/>
            <person name="Sanchez-Garcia M."/>
            <person name="Morin E."/>
            <person name="Andreopoulos B."/>
            <person name="Barry K.W."/>
            <person name="Bonito G."/>
            <person name="Buee M."/>
            <person name="Carver A."/>
            <person name="Chen C."/>
            <person name="Cichocki N."/>
            <person name="Clum A."/>
            <person name="Culley D."/>
            <person name="Crous P.W."/>
            <person name="Fauchery L."/>
            <person name="Girlanda M."/>
            <person name="Hayes R.D."/>
            <person name="Keri Z."/>
            <person name="LaButti K."/>
            <person name="Lipzen A."/>
            <person name="Lombard V."/>
            <person name="Magnuson J."/>
            <person name="Maillard F."/>
            <person name="Murat C."/>
            <person name="Nolan M."/>
            <person name="Ohm R.A."/>
            <person name="Pangilinan J."/>
            <person name="Pereira M.F."/>
            <person name="Perotto S."/>
            <person name="Peter M."/>
            <person name="Pfister S."/>
            <person name="Riley R."/>
            <person name="Sitrit Y."/>
            <person name="Stielow J.B."/>
            <person name="Szollosi G."/>
            <person name="Zifcakova L."/>
            <person name="Stursova M."/>
            <person name="Spatafora J.W."/>
            <person name="Tedersoo L."/>
            <person name="Vaario L.M."/>
            <person name="Yamada A."/>
            <person name="Yan M."/>
            <person name="Wang P."/>
            <person name="Xu J."/>
            <person name="Bruns T."/>
            <person name="Baldrian P."/>
            <person name="Vilgalys R."/>
            <person name="Dunand C."/>
            <person name="Henrissat B."/>
            <person name="Grigoriev I.V."/>
            <person name="Hibbett D."/>
            <person name="Nagy L.G."/>
            <person name="Martin F.M."/>
        </authorList>
    </citation>
    <scope>NUCLEOTIDE SEQUENCE</scope>
    <source>
        <strain evidence="1">UH-Tt-Lm1</strain>
    </source>
</reference>
<reference evidence="1" key="2">
    <citation type="submission" date="2020-11" db="EMBL/GenBank/DDBJ databases">
        <authorList>
            <consortium name="DOE Joint Genome Institute"/>
            <person name="Kuo A."/>
            <person name="Miyauchi S."/>
            <person name="Kiss E."/>
            <person name="Drula E."/>
            <person name="Kohler A."/>
            <person name="Sanchez-Garcia M."/>
            <person name="Andreopoulos B."/>
            <person name="Barry K.W."/>
            <person name="Bonito G."/>
            <person name="Buee M."/>
            <person name="Carver A."/>
            <person name="Chen C."/>
            <person name="Cichocki N."/>
            <person name="Clum A."/>
            <person name="Culley D."/>
            <person name="Crous P.W."/>
            <person name="Fauchery L."/>
            <person name="Girlanda M."/>
            <person name="Hayes R."/>
            <person name="Keri Z."/>
            <person name="Labutti K."/>
            <person name="Lipzen A."/>
            <person name="Lombard V."/>
            <person name="Magnuson J."/>
            <person name="Maillard F."/>
            <person name="Morin E."/>
            <person name="Murat C."/>
            <person name="Nolan M."/>
            <person name="Ohm R."/>
            <person name="Pangilinan J."/>
            <person name="Pereira M."/>
            <person name="Perotto S."/>
            <person name="Peter M."/>
            <person name="Riley R."/>
            <person name="Sitrit Y."/>
            <person name="Stielow B."/>
            <person name="Szollosi G."/>
            <person name="Zifcakova L."/>
            <person name="Stursova M."/>
            <person name="Spatafora J.W."/>
            <person name="Tedersoo L."/>
            <person name="Vaario L.-M."/>
            <person name="Yamada A."/>
            <person name="Yan M."/>
            <person name="Wang P."/>
            <person name="Xu J."/>
            <person name="Bruns T."/>
            <person name="Baldrian P."/>
            <person name="Vilgalys R."/>
            <person name="Henrissat B."/>
            <person name="Grigoriev I.V."/>
            <person name="Hibbett D."/>
            <person name="Nagy L.G."/>
            <person name="Martin F.M."/>
        </authorList>
    </citation>
    <scope>NUCLEOTIDE SEQUENCE</scope>
    <source>
        <strain evidence="1">UH-Tt-Lm1</strain>
    </source>
</reference>
<dbReference type="EMBL" id="WIUZ02000002">
    <property type="protein sequence ID" value="KAF9790481.1"/>
    <property type="molecule type" value="Genomic_DNA"/>
</dbReference>
<dbReference type="AlphaFoldDB" id="A0A9P6HNM0"/>
<accession>A0A9P6HNM0</accession>
<name>A0A9P6HNM0_9AGAM</name>